<sequence length="183" mass="19514">MSENSFAASPGQTIGPFFHYALPYEGGGQLVPPAAPGSVFLHGTVFDGAGEPVPDALVEIRQADPHGHVPRREGSLHRDGHFTGWGRAATNASGRYLFTTLTPGPVHGGAAFFGITLFARGLLDRLFTRAYLPGESDAFTRSLTDAERSTLQIEADAEGGLRFDIHLQGPGETVFLTFPRHAA</sequence>
<gene>
    <name evidence="5" type="ORF">J2S57_006673</name>
</gene>
<comment type="similarity">
    <text evidence="1">Belongs to the intradiol ring-cleavage dioxygenase family.</text>
</comment>
<dbReference type="Proteomes" id="UP001235712">
    <property type="component" value="Unassembled WGS sequence"/>
</dbReference>
<keyword evidence="2" id="KW-0223">Dioxygenase</keyword>
<dbReference type="GO" id="GO:0018578">
    <property type="term" value="F:protocatechuate 3,4-dioxygenase activity"/>
    <property type="evidence" value="ECO:0007669"/>
    <property type="project" value="UniProtKB-EC"/>
</dbReference>
<dbReference type="NCBIfam" id="TIGR02423">
    <property type="entry name" value="protocat_alph"/>
    <property type="match status" value="1"/>
</dbReference>
<dbReference type="PANTHER" id="PTHR33711:SF9">
    <property type="entry name" value="PROTOCATECHUATE 3,4-DIOXYGENASE ALPHA CHAIN"/>
    <property type="match status" value="1"/>
</dbReference>
<name>A0ABT9PEU7_9ACTN</name>
<keyword evidence="6" id="KW-1185">Reference proteome</keyword>
<reference evidence="5 6" key="1">
    <citation type="submission" date="2023-07" db="EMBL/GenBank/DDBJ databases">
        <title>Sequencing the genomes of 1000 actinobacteria strains.</title>
        <authorList>
            <person name="Klenk H.-P."/>
        </authorList>
    </citation>
    <scope>NUCLEOTIDE SEQUENCE [LARGE SCALE GENOMIC DNA]</scope>
    <source>
        <strain evidence="5 6">DSM 44388</strain>
    </source>
</reference>
<comment type="caution">
    <text evidence="5">The sequence shown here is derived from an EMBL/GenBank/DDBJ whole genome shotgun (WGS) entry which is preliminary data.</text>
</comment>
<dbReference type="InterPro" id="IPR015889">
    <property type="entry name" value="Intradiol_dOase_core"/>
</dbReference>
<keyword evidence="3 5" id="KW-0560">Oxidoreductase</keyword>
<dbReference type="PANTHER" id="PTHR33711">
    <property type="entry name" value="DIOXYGENASE, PUTATIVE (AFU_ORTHOLOGUE AFUA_2G02910)-RELATED"/>
    <property type="match status" value="1"/>
</dbReference>
<dbReference type="RefSeq" id="WP_307250203.1">
    <property type="nucleotide sequence ID" value="NZ_JAUSQZ010000001.1"/>
</dbReference>
<feature type="domain" description="Intradiol ring-cleavage dioxygenases" evidence="4">
    <location>
        <begin position="38"/>
        <end position="106"/>
    </location>
</feature>
<dbReference type="EMBL" id="JAUSQZ010000001">
    <property type="protein sequence ID" value="MDP9830924.1"/>
    <property type="molecule type" value="Genomic_DNA"/>
</dbReference>
<dbReference type="InterPro" id="IPR050770">
    <property type="entry name" value="Intradiol_RC_Dioxygenase"/>
</dbReference>
<accession>A0ABT9PEU7</accession>
<dbReference type="Pfam" id="PF00775">
    <property type="entry name" value="Dioxygenase_C"/>
    <property type="match status" value="1"/>
</dbReference>
<proteinExistence type="inferred from homology"/>
<organism evidence="5 6">
    <name type="scientific">Kineosporia succinea</name>
    <dbReference type="NCBI Taxonomy" id="84632"/>
    <lineage>
        <taxon>Bacteria</taxon>
        <taxon>Bacillati</taxon>
        <taxon>Actinomycetota</taxon>
        <taxon>Actinomycetes</taxon>
        <taxon>Kineosporiales</taxon>
        <taxon>Kineosporiaceae</taxon>
        <taxon>Kineosporia</taxon>
    </lineage>
</organism>
<evidence type="ECO:0000259" key="4">
    <source>
        <dbReference type="Pfam" id="PF00775"/>
    </source>
</evidence>
<evidence type="ECO:0000313" key="6">
    <source>
        <dbReference type="Proteomes" id="UP001235712"/>
    </source>
</evidence>
<evidence type="ECO:0000256" key="3">
    <source>
        <dbReference type="ARBA" id="ARBA00023002"/>
    </source>
</evidence>
<dbReference type="Gene3D" id="2.60.130.10">
    <property type="entry name" value="Aromatic compound dioxygenase"/>
    <property type="match status" value="1"/>
</dbReference>
<dbReference type="EC" id="1.13.11.3" evidence="5"/>
<dbReference type="InterPro" id="IPR012786">
    <property type="entry name" value="Protocat_dOase_a"/>
</dbReference>
<protein>
    <submittedName>
        <fullName evidence="5">Protocatechuate 3,4-dioxygenase alpha subunit</fullName>
        <ecNumber evidence="5">1.13.11.3</ecNumber>
    </submittedName>
</protein>
<evidence type="ECO:0000256" key="1">
    <source>
        <dbReference type="ARBA" id="ARBA00007825"/>
    </source>
</evidence>
<dbReference type="SUPFAM" id="SSF49482">
    <property type="entry name" value="Aromatic compound dioxygenase"/>
    <property type="match status" value="1"/>
</dbReference>
<evidence type="ECO:0000256" key="2">
    <source>
        <dbReference type="ARBA" id="ARBA00022964"/>
    </source>
</evidence>
<dbReference type="InterPro" id="IPR000627">
    <property type="entry name" value="Intradiol_dOase_C"/>
</dbReference>
<evidence type="ECO:0000313" key="5">
    <source>
        <dbReference type="EMBL" id="MDP9830924.1"/>
    </source>
</evidence>